<reference evidence="2" key="1">
    <citation type="submission" date="2014-11" db="EMBL/GenBank/DDBJ databases">
        <authorList>
            <person name="Amaro Gonzalez C."/>
        </authorList>
    </citation>
    <scope>NUCLEOTIDE SEQUENCE</scope>
</reference>
<organism evidence="2">
    <name type="scientific">Anguilla anguilla</name>
    <name type="common">European freshwater eel</name>
    <name type="synonym">Muraena anguilla</name>
    <dbReference type="NCBI Taxonomy" id="7936"/>
    <lineage>
        <taxon>Eukaryota</taxon>
        <taxon>Metazoa</taxon>
        <taxon>Chordata</taxon>
        <taxon>Craniata</taxon>
        <taxon>Vertebrata</taxon>
        <taxon>Euteleostomi</taxon>
        <taxon>Actinopterygii</taxon>
        <taxon>Neopterygii</taxon>
        <taxon>Teleostei</taxon>
        <taxon>Anguilliformes</taxon>
        <taxon>Anguillidae</taxon>
        <taxon>Anguilla</taxon>
    </lineage>
</organism>
<dbReference type="EMBL" id="GBXM01021180">
    <property type="protein sequence ID" value="JAH87397.1"/>
    <property type="molecule type" value="Transcribed_RNA"/>
</dbReference>
<evidence type="ECO:0000256" key="1">
    <source>
        <dbReference type="SAM" id="MobiDB-lite"/>
    </source>
</evidence>
<feature type="region of interest" description="Disordered" evidence="1">
    <location>
        <begin position="1"/>
        <end position="29"/>
    </location>
</feature>
<protein>
    <submittedName>
        <fullName evidence="2">Uncharacterized protein</fullName>
    </submittedName>
</protein>
<evidence type="ECO:0000313" key="2">
    <source>
        <dbReference type="EMBL" id="JAH87397.1"/>
    </source>
</evidence>
<accession>A0A0E9WAM7</accession>
<proteinExistence type="predicted"/>
<reference evidence="2" key="2">
    <citation type="journal article" date="2015" name="Fish Shellfish Immunol.">
        <title>Early steps in the European eel (Anguilla anguilla)-Vibrio vulnificus interaction in the gills: Role of the RtxA13 toxin.</title>
        <authorList>
            <person name="Callol A."/>
            <person name="Pajuelo D."/>
            <person name="Ebbesson L."/>
            <person name="Teles M."/>
            <person name="MacKenzie S."/>
            <person name="Amaro C."/>
        </authorList>
    </citation>
    <scope>NUCLEOTIDE SEQUENCE</scope>
</reference>
<sequence>MFHRQPGPRPTQEQTVLLGGRILDSNGAV</sequence>
<name>A0A0E9WAM7_ANGAN</name>
<dbReference type="AlphaFoldDB" id="A0A0E9WAM7"/>